<evidence type="ECO:0000256" key="3">
    <source>
        <dbReference type="ARBA" id="ARBA00022827"/>
    </source>
</evidence>
<dbReference type="PROSITE" id="PS51387">
    <property type="entry name" value="FAD_PCMH"/>
    <property type="match status" value="1"/>
</dbReference>
<dbReference type="InterPro" id="IPR006094">
    <property type="entry name" value="Oxid_FAD_bind_N"/>
</dbReference>
<dbReference type="Gene3D" id="3.30.465.10">
    <property type="match status" value="1"/>
</dbReference>
<dbReference type="EMBL" id="JBHPBY010000518">
    <property type="protein sequence ID" value="MFC1853511.1"/>
    <property type="molecule type" value="Genomic_DNA"/>
</dbReference>
<evidence type="ECO:0000256" key="1">
    <source>
        <dbReference type="ARBA" id="ARBA00008000"/>
    </source>
</evidence>
<evidence type="ECO:0000313" key="6">
    <source>
        <dbReference type="Proteomes" id="UP001594351"/>
    </source>
</evidence>
<evidence type="ECO:0000259" key="4">
    <source>
        <dbReference type="PROSITE" id="PS51387"/>
    </source>
</evidence>
<protein>
    <submittedName>
        <fullName evidence="5">FAD-binding oxidoreductase</fullName>
    </submittedName>
</protein>
<dbReference type="InterPro" id="IPR016171">
    <property type="entry name" value="Vanillyl_alc_oxidase_C-sub2"/>
</dbReference>
<reference evidence="5 6" key="1">
    <citation type="submission" date="2024-09" db="EMBL/GenBank/DDBJ databases">
        <title>Laminarin stimulates single cell rates of sulfate reduction while oxygen inhibits transcriptomic activity in coastal marine sediment.</title>
        <authorList>
            <person name="Lindsay M."/>
            <person name="Orcutt B."/>
            <person name="Emerson D."/>
            <person name="Stepanauskas R."/>
            <person name="D'Angelo T."/>
        </authorList>
    </citation>
    <scope>NUCLEOTIDE SEQUENCE [LARGE SCALE GENOMIC DNA]</scope>
    <source>
        <strain evidence="5">SAG AM-311-K15</strain>
    </source>
</reference>
<dbReference type="SUPFAM" id="SSF56176">
    <property type="entry name" value="FAD-binding/transporter-associated domain-like"/>
    <property type="match status" value="1"/>
</dbReference>
<gene>
    <name evidence="5" type="ORF">ACFL27_25250</name>
</gene>
<dbReference type="Pfam" id="PF02913">
    <property type="entry name" value="FAD-oxidase_C"/>
    <property type="match status" value="1"/>
</dbReference>
<keyword evidence="6" id="KW-1185">Reference proteome</keyword>
<dbReference type="PANTHER" id="PTHR46568">
    <property type="entry name" value="ALKYLDIHYDROXYACETONEPHOSPHATE SYNTHASE, PEROXISOMAL"/>
    <property type="match status" value="1"/>
</dbReference>
<dbReference type="Gene3D" id="3.30.70.3450">
    <property type="match status" value="1"/>
</dbReference>
<dbReference type="InterPro" id="IPR004113">
    <property type="entry name" value="FAD-bd_oxidored_4_C"/>
</dbReference>
<dbReference type="InterPro" id="IPR036318">
    <property type="entry name" value="FAD-bd_PCMH-like_sf"/>
</dbReference>
<evidence type="ECO:0000313" key="5">
    <source>
        <dbReference type="EMBL" id="MFC1853511.1"/>
    </source>
</evidence>
<dbReference type="Proteomes" id="UP001594351">
    <property type="component" value="Unassembled WGS sequence"/>
</dbReference>
<organism evidence="5 6">
    <name type="scientific">candidate division CSSED10-310 bacterium</name>
    <dbReference type="NCBI Taxonomy" id="2855610"/>
    <lineage>
        <taxon>Bacteria</taxon>
        <taxon>Bacteria division CSSED10-310</taxon>
    </lineage>
</organism>
<dbReference type="InterPro" id="IPR016166">
    <property type="entry name" value="FAD-bd_PCMH"/>
</dbReference>
<keyword evidence="3" id="KW-0274">FAD</keyword>
<feature type="domain" description="FAD-binding PCMH-type" evidence="4">
    <location>
        <begin position="105"/>
        <end position="285"/>
    </location>
</feature>
<comment type="caution">
    <text evidence="5">The sequence shown here is derived from an EMBL/GenBank/DDBJ whole genome shotgun (WGS) entry which is preliminary data.</text>
</comment>
<dbReference type="SUPFAM" id="SSF55103">
    <property type="entry name" value="FAD-linked oxidases, C-terminal domain"/>
    <property type="match status" value="1"/>
</dbReference>
<dbReference type="PANTHER" id="PTHR46568:SF1">
    <property type="entry name" value="ALKYLDIHYDROXYACETONEPHOSPHATE SYNTHASE, PEROXISOMAL"/>
    <property type="match status" value="1"/>
</dbReference>
<dbReference type="Gene3D" id="1.10.45.10">
    <property type="entry name" value="Vanillyl-alcohol Oxidase, Chain A, domain 4"/>
    <property type="match status" value="1"/>
</dbReference>
<dbReference type="InterPro" id="IPR016167">
    <property type="entry name" value="FAD-bd_PCMH_sub1"/>
</dbReference>
<dbReference type="InterPro" id="IPR016164">
    <property type="entry name" value="FAD-linked_Oxase-like_C"/>
</dbReference>
<comment type="similarity">
    <text evidence="1">Belongs to the FAD-binding oxidoreductase/transferase type 4 family.</text>
</comment>
<dbReference type="Pfam" id="PF01565">
    <property type="entry name" value="FAD_binding_4"/>
    <property type="match status" value="1"/>
</dbReference>
<accession>A0ABV6Z4Y6</accession>
<keyword evidence="2" id="KW-0285">Flavoprotein</keyword>
<dbReference type="Gene3D" id="3.30.43.10">
    <property type="entry name" value="Uridine Diphospho-n-acetylenolpyruvylglucosamine Reductase, domain 2"/>
    <property type="match status" value="1"/>
</dbReference>
<sequence>MKTLKDTYRSILKWGDVEHEETIDETMLNLLQKTFALSAAQFTEPYLPGNSPVKVDESPKLSSADIEALQHLVGPENVNSDDYSRAYHAYGKTYLDLIKLRLEIVDNPPDVVVYPRNEADIVAIVTWADQNKISLTPFGGHSSVTRGLECPRGGISLDLTRHLNQVLSVNRINSSVTVQAGMYGPAFEKYLNNYKDGYTCGHFPQSFEFSTVGGWVVTRGAGQQSTSYGKIEDMVLSIRLVSPVGIVETRDYPAASIGPDIGHLIMGSEGTYGIITAVTLKIRKYAPDQNRYFSFICKDFESAVRIMRETMQGQFGFPSMFRLSDHEETDFAFKLKGAEGSMSDHFLKLLGYQPLKRCLLYVSTVGDPDHGKLIQKKISRLARKNGAFPLGATPALKWLEQRFSSAYLRDPLMDAGIMVDTLETAATWENLPKVWQNVRAVIKARESAVAMVHISHVYENGANLYFVFMTPMVKGKEIADYCQYQNDIITAIHENGGSLSHHHGIGRMLGPWMEKEIGETGLNILKMLKKHFDPNQIMNPGGTLGLD</sequence>
<proteinExistence type="inferred from homology"/>
<dbReference type="Gene3D" id="3.30.300.330">
    <property type="match status" value="1"/>
</dbReference>
<dbReference type="InterPro" id="IPR025650">
    <property type="entry name" value="Alkyl-DHAP_Synthase"/>
</dbReference>
<dbReference type="InterPro" id="IPR016169">
    <property type="entry name" value="FAD-bd_PCMH_sub2"/>
</dbReference>
<evidence type="ECO:0000256" key="2">
    <source>
        <dbReference type="ARBA" id="ARBA00022630"/>
    </source>
</evidence>
<name>A0ABV6Z4Y6_UNCC1</name>